<proteinExistence type="predicted"/>
<dbReference type="PANTHER" id="PTHR20921:SF7">
    <property type="entry name" value="PROTEIN REVERSION-TO-ETHYLENE SENSITIVITY1"/>
    <property type="match status" value="1"/>
</dbReference>
<keyword evidence="1" id="KW-1133">Transmembrane helix</keyword>
<dbReference type="Proteomes" id="UP001234989">
    <property type="component" value="Chromosome 1"/>
</dbReference>
<keyword evidence="1" id="KW-0812">Transmembrane</keyword>
<keyword evidence="1" id="KW-0472">Membrane</keyword>
<keyword evidence="3" id="KW-1185">Reference proteome</keyword>
<sequence>MIFLFLFNRESHSSRNDEIVHCYMLPRRFPQMDANPRNGGERDNASRGILHDLLPLNEIDPSTQNFPCCLVWTPLPVVSWLAPFVGHVGICREDGTIVDFSGDNMIHVGQLFYGTVAKYYQVDRQQCCFARNFGGHTCRQGYVHAVFGTAISWDDAVQLSRRTFEYRNFSVFSCNGHSFAANCLNRLSFRGSMRWNMINVGALIMFRGKWVNRWSILRSFLPFIGMLCFGYLMIGWMFPIGLLSFVLATFGWYVMICYCCKIEDDD</sequence>
<dbReference type="GO" id="GO:0005783">
    <property type="term" value="C:endoplasmic reticulum"/>
    <property type="evidence" value="ECO:0007669"/>
    <property type="project" value="TreeGrafter"/>
</dbReference>
<evidence type="ECO:0008006" key="4">
    <source>
        <dbReference type="Google" id="ProtNLM"/>
    </source>
</evidence>
<evidence type="ECO:0000256" key="1">
    <source>
        <dbReference type="SAM" id="Phobius"/>
    </source>
</evidence>
<dbReference type="PANTHER" id="PTHR20921">
    <property type="entry name" value="TRANSMEMBRANE PROTEIN 222"/>
    <property type="match status" value="1"/>
</dbReference>
<evidence type="ECO:0000313" key="3">
    <source>
        <dbReference type="Proteomes" id="UP001234989"/>
    </source>
</evidence>
<evidence type="ECO:0000313" key="2">
    <source>
        <dbReference type="EMBL" id="WMV12464.1"/>
    </source>
</evidence>
<name>A0AAF0PWN9_SOLVR</name>
<dbReference type="AlphaFoldDB" id="A0AAF0PWN9"/>
<dbReference type="Pfam" id="PF05608">
    <property type="entry name" value="RTE1"/>
    <property type="match status" value="1"/>
</dbReference>
<organism evidence="2 3">
    <name type="scientific">Solanum verrucosum</name>
    <dbReference type="NCBI Taxonomy" id="315347"/>
    <lineage>
        <taxon>Eukaryota</taxon>
        <taxon>Viridiplantae</taxon>
        <taxon>Streptophyta</taxon>
        <taxon>Embryophyta</taxon>
        <taxon>Tracheophyta</taxon>
        <taxon>Spermatophyta</taxon>
        <taxon>Magnoliopsida</taxon>
        <taxon>eudicotyledons</taxon>
        <taxon>Gunneridae</taxon>
        <taxon>Pentapetalae</taxon>
        <taxon>asterids</taxon>
        <taxon>lamiids</taxon>
        <taxon>Solanales</taxon>
        <taxon>Solanaceae</taxon>
        <taxon>Solanoideae</taxon>
        <taxon>Solaneae</taxon>
        <taxon>Solanum</taxon>
    </lineage>
</organism>
<feature type="transmembrane region" description="Helical" evidence="1">
    <location>
        <begin position="240"/>
        <end position="260"/>
    </location>
</feature>
<reference evidence="2" key="1">
    <citation type="submission" date="2023-08" db="EMBL/GenBank/DDBJ databases">
        <title>A de novo genome assembly of Solanum verrucosum Schlechtendal, a Mexican diploid species geographically isolated from the other diploid A-genome species in potato relatives.</title>
        <authorList>
            <person name="Hosaka K."/>
        </authorList>
    </citation>
    <scope>NUCLEOTIDE SEQUENCE</scope>
    <source>
        <tissue evidence="2">Young leaves</tissue>
    </source>
</reference>
<dbReference type="GO" id="GO:0010104">
    <property type="term" value="P:regulation of ethylene-activated signaling pathway"/>
    <property type="evidence" value="ECO:0007669"/>
    <property type="project" value="TreeGrafter"/>
</dbReference>
<protein>
    <recommendedName>
        <fullName evidence="4">Green-ripe protein</fullName>
    </recommendedName>
</protein>
<dbReference type="EMBL" id="CP133612">
    <property type="protein sequence ID" value="WMV12464.1"/>
    <property type="molecule type" value="Genomic_DNA"/>
</dbReference>
<accession>A0AAF0PWN9</accession>
<dbReference type="GO" id="GO:0005794">
    <property type="term" value="C:Golgi apparatus"/>
    <property type="evidence" value="ECO:0007669"/>
    <property type="project" value="TreeGrafter"/>
</dbReference>
<dbReference type="InterPro" id="IPR008496">
    <property type="entry name" value="TMEM222/RTE1"/>
</dbReference>
<gene>
    <name evidence="2" type="ORF">MTR67_005849</name>
</gene>
<dbReference type="GO" id="GO:0009723">
    <property type="term" value="P:response to ethylene"/>
    <property type="evidence" value="ECO:0007669"/>
    <property type="project" value="TreeGrafter"/>
</dbReference>